<evidence type="ECO:0000313" key="2">
    <source>
        <dbReference type="EMBL" id="CDH48367.1"/>
    </source>
</evidence>
<gene>
    <name evidence="2" type="ORF">LCOR_00151.1</name>
</gene>
<dbReference type="Pfam" id="PF01966">
    <property type="entry name" value="HD"/>
    <property type="match status" value="1"/>
</dbReference>
<dbReference type="InterPro" id="IPR006674">
    <property type="entry name" value="HD_domain"/>
</dbReference>
<sequence length="241" mass="27238">MASELQRALADSAVERDVDRMLRSHGFHPPNPIDIASIPVPNTEVAIKTAEYTHKELDATMWNHSNRAYYLGAVVATDQFPDWKVDLDTYYLTALFHDIGVAPRYHLSTSLSFEFWGGIHAREKLVEFGASQLQADEVAEAIIRHTDFVPGQIRKVGQLIQMGTTIDVIGRNPELYHADTIDAIVKKYPRLGFNCHFADLMDKECLHKPGSHTSAGDEINFIDRIRNNKVMEKYDNNKSAL</sequence>
<dbReference type="SUPFAM" id="SSF109604">
    <property type="entry name" value="HD-domain/PDEase-like"/>
    <property type="match status" value="1"/>
</dbReference>
<evidence type="ECO:0000313" key="3">
    <source>
        <dbReference type="Proteomes" id="UP000027586"/>
    </source>
</evidence>
<evidence type="ECO:0000259" key="1">
    <source>
        <dbReference type="Pfam" id="PF01966"/>
    </source>
</evidence>
<dbReference type="PANTHER" id="PTHR35569">
    <property type="entry name" value="CYANAMIDE HYDRATASE DDI2-RELATED"/>
    <property type="match status" value="1"/>
</dbReference>
<dbReference type="PANTHER" id="PTHR35569:SF1">
    <property type="entry name" value="CYANAMIDE HYDRATASE DDI2-RELATED"/>
    <property type="match status" value="1"/>
</dbReference>
<dbReference type="STRING" id="1263082.A0A068RFF8"/>
<dbReference type="Proteomes" id="UP000027586">
    <property type="component" value="Unassembled WGS sequence"/>
</dbReference>
<reference evidence="2" key="1">
    <citation type="submission" date="2013-08" db="EMBL/GenBank/DDBJ databases">
        <title>Gene expansion shapes genome architecture in the human pathogen Lichtheimia corymbifera: an evolutionary genomics analysis in the ancient terrestrial Mucorales (Mucoromycotina).</title>
        <authorList>
            <person name="Schwartze V.U."/>
            <person name="Winter S."/>
            <person name="Shelest E."/>
            <person name="Marcet-Houben M."/>
            <person name="Horn F."/>
            <person name="Wehner S."/>
            <person name="Hoffmann K."/>
            <person name="Riege K."/>
            <person name="Sammeth M."/>
            <person name="Nowrousian M."/>
            <person name="Valiante V."/>
            <person name="Linde J."/>
            <person name="Jacobsen I.D."/>
            <person name="Marz M."/>
            <person name="Brakhage A.A."/>
            <person name="Gabaldon T."/>
            <person name="Bocker S."/>
            <person name="Voigt K."/>
        </authorList>
    </citation>
    <scope>NUCLEOTIDE SEQUENCE [LARGE SCALE GENOMIC DNA]</scope>
    <source>
        <strain evidence="2">FSU 9682</strain>
    </source>
</reference>
<feature type="domain" description="HD" evidence="1">
    <location>
        <begin position="63"/>
        <end position="158"/>
    </location>
</feature>
<dbReference type="VEuPathDB" id="FungiDB:LCOR_00151.1"/>
<dbReference type="OrthoDB" id="409121at2759"/>
<keyword evidence="3" id="KW-1185">Reference proteome</keyword>
<name>A0A068RFF8_9FUNG</name>
<proteinExistence type="predicted"/>
<dbReference type="AlphaFoldDB" id="A0A068RFF8"/>
<accession>A0A068RFF8</accession>
<protein>
    <submittedName>
        <fullName evidence="2">Cyanamide hydratase</fullName>
    </submittedName>
</protein>
<dbReference type="NCBIfam" id="TIGR03401">
    <property type="entry name" value="cyanamide_fam"/>
    <property type="match status" value="1"/>
</dbReference>
<dbReference type="EMBL" id="CBTN010000001">
    <property type="protein sequence ID" value="CDH48367.1"/>
    <property type="molecule type" value="Genomic_DNA"/>
</dbReference>
<dbReference type="InterPro" id="IPR017771">
    <property type="entry name" value="Cyanamide_hydratase_HD"/>
</dbReference>
<dbReference type="Gene3D" id="1.10.3210.10">
    <property type="entry name" value="Hypothetical protein af1432"/>
    <property type="match status" value="1"/>
</dbReference>
<organism evidence="2 3">
    <name type="scientific">Lichtheimia corymbifera JMRC:FSU:9682</name>
    <dbReference type="NCBI Taxonomy" id="1263082"/>
    <lineage>
        <taxon>Eukaryota</taxon>
        <taxon>Fungi</taxon>
        <taxon>Fungi incertae sedis</taxon>
        <taxon>Mucoromycota</taxon>
        <taxon>Mucoromycotina</taxon>
        <taxon>Mucoromycetes</taxon>
        <taxon>Mucorales</taxon>
        <taxon>Lichtheimiaceae</taxon>
        <taxon>Lichtheimia</taxon>
    </lineage>
</organism>
<comment type="caution">
    <text evidence="2">The sequence shown here is derived from an EMBL/GenBank/DDBJ whole genome shotgun (WGS) entry which is preliminary data.</text>
</comment>